<dbReference type="Proteomes" id="UP000479710">
    <property type="component" value="Unassembled WGS sequence"/>
</dbReference>
<name>A0A6G1F8X7_9ORYZ</name>
<dbReference type="EMBL" id="SPHZ02000001">
    <property type="protein sequence ID" value="KAF0933350.1"/>
    <property type="molecule type" value="Genomic_DNA"/>
</dbReference>
<reference evidence="1 2" key="1">
    <citation type="submission" date="2019-11" db="EMBL/GenBank/DDBJ databases">
        <title>Whole genome sequence of Oryza granulata.</title>
        <authorList>
            <person name="Li W."/>
        </authorList>
    </citation>
    <scope>NUCLEOTIDE SEQUENCE [LARGE SCALE GENOMIC DNA]</scope>
    <source>
        <strain evidence="2">cv. Menghai</strain>
        <tissue evidence="1">Leaf</tissue>
    </source>
</reference>
<sequence>MNNPCPLYIYFLDDSARTSTSQQVENPFPIVDTGRCRLLDQDIAHCLPRWPPSDCSPRTWFFLPTITPCVIGL</sequence>
<evidence type="ECO:0000313" key="1">
    <source>
        <dbReference type="EMBL" id="KAF0933350.1"/>
    </source>
</evidence>
<gene>
    <name evidence="1" type="ORF">E2562_017972</name>
</gene>
<comment type="caution">
    <text evidence="1">The sequence shown here is derived from an EMBL/GenBank/DDBJ whole genome shotgun (WGS) entry which is preliminary data.</text>
</comment>
<dbReference type="AlphaFoldDB" id="A0A6G1F8X7"/>
<organism evidence="1 2">
    <name type="scientific">Oryza meyeriana var. granulata</name>
    <dbReference type="NCBI Taxonomy" id="110450"/>
    <lineage>
        <taxon>Eukaryota</taxon>
        <taxon>Viridiplantae</taxon>
        <taxon>Streptophyta</taxon>
        <taxon>Embryophyta</taxon>
        <taxon>Tracheophyta</taxon>
        <taxon>Spermatophyta</taxon>
        <taxon>Magnoliopsida</taxon>
        <taxon>Liliopsida</taxon>
        <taxon>Poales</taxon>
        <taxon>Poaceae</taxon>
        <taxon>BOP clade</taxon>
        <taxon>Oryzoideae</taxon>
        <taxon>Oryzeae</taxon>
        <taxon>Oryzinae</taxon>
        <taxon>Oryza</taxon>
        <taxon>Oryza meyeriana</taxon>
    </lineage>
</organism>
<keyword evidence="2" id="KW-1185">Reference proteome</keyword>
<evidence type="ECO:0000313" key="2">
    <source>
        <dbReference type="Proteomes" id="UP000479710"/>
    </source>
</evidence>
<protein>
    <submittedName>
        <fullName evidence="1">Uncharacterized protein</fullName>
    </submittedName>
</protein>
<proteinExistence type="predicted"/>
<accession>A0A6G1F8X7</accession>